<evidence type="ECO:0000313" key="2">
    <source>
        <dbReference type="EMBL" id="WIX76100.1"/>
    </source>
</evidence>
<accession>A0A9Y2I955</accession>
<dbReference type="AlphaFoldDB" id="A0A9Y2I955"/>
<dbReference type="KEGG" id="acab:QRX50_32105"/>
<name>A0A9Y2I955_9PSEU</name>
<keyword evidence="3" id="KW-1185">Reference proteome</keyword>
<feature type="region of interest" description="Disordered" evidence="1">
    <location>
        <begin position="1"/>
        <end position="24"/>
    </location>
</feature>
<sequence length="180" mass="18251">MFDTHRGYRGAGPSSASDSRAPKVTDPLDPAAYLGKPCALVPESVLAPLRYPAQGEATVTGPFAEAGPGCGWQIGAEGLSVQIIIGTGNRDQGMGGLAGVYRAKDAGQLGFVDPAPSVAGYPAVFSDLSDRRARGNCNLWVGLADDLAVTVAAQGYQGEQDSCQVAETVAGAVVGTLKGA</sequence>
<organism evidence="2 3">
    <name type="scientific">Amycolatopsis carbonis</name>
    <dbReference type="NCBI Taxonomy" id="715471"/>
    <lineage>
        <taxon>Bacteria</taxon>
        <taxon>Bacillati</taxon>
        <taxon>Actinomycetota</taxon>
        <taxon>Actinomycetes</taxon>
        <taxon>Pseudonocardiales</taxon>
        <taxon>Pseudonocardiaceae</taxon>
        <taxon>Amycolatopsis</taxon>
    </lineage>
</organism>
<proteinExistence type="predicted"/>
<evidence type="ECO:0000256" key="1">
    <source>
        <dbReference type="SAM" id="MobiDB-lite"/>
    </source>
</evidence>
<reference evidence="2 3" key="1">
    <citation type="submission" date="2023-06" db="EMBL/GenBank/DDBJ databases">
        <authorList>
            <person name="Oyuntsetseg B."/>
            <person name="Kim S.B."/>
        </authorList>
    </citation>
    <scope>NUCLEOTIDE SEQUENCE [LARGE SCALE GENOMIC DNA]</scope>
    <source>
        <strain evidence="2 3">2-15</strain>
    </source>
</reference>
<gene>
    <name evidence="2" type="ORF">QRX50_32105</name>
</gene>
<dbReference type="Pfam" id="PF12079">
    <property type="entry name" value="DUF3558"/>
    <property type="match status" value="1"/>
</dbReference>
<dbReference type="RefSeq" id="WP_285966857.1">
    <property type="nucleotide sequence ID" value="NZ_CP127294.1"/>
</dbReference>
<dbReference type="Proteomes" id="UP001236014">
    <property type="component" value="Chromosome"/>
</dbReference>
<protein>
    <submittedName>
        <fullName evidence="2">DUF3558 domain-containing protein</fullName>
    </submittedName>
</protein>
<evidence type="ECO:0000313" key="3">
    <source>
        <dbReference type="Proteomes" id="UP001236014"/>
    </source>
</evidence>
<dbReference type="InterPro" id="IPR024520">
    <property type="entry name" value="DUF3558"/>
</dbReference>
<dbReference type="EMBL" id="CP127294">
    <property type="protein sequence ID" value="WIX76100.1"/>
    <property type="molecule type" value="Genomic_DNA"/>
</dbReference>